<keyword evidence="3" id="KW-1185">Reference proteome</keyword>
<dbReference type="SUPFAM" id="SSF55729">
    <property type="entry name" value="Acyl-CoA N-acyltransferases (Nat)"/>
    <property type="match status" value="1"/>
</dbReference>
<evidence type="ECO:0000313" key="2">
    <source>
        <dbReference type="EMBL" id="KZD24465.1"/>
    </source>
</evidence>
<name>A0A164A9J4_9BRAD</name>
<keyword evidence="2" id="KW-0808">Transferase</keyword>
<dbReference type="RefSeq" id="WP_068730777.1">
    <property type="nucleotide sequence ID" value="NZ_LVYV01000003.1"/>
</dbReference>
<dbReference type="PROSITE" id="PS51729">
    <property type="entry name" value="GNAT_YJDJ"/>
    <property type="match status" value="1"/>
</dbReference>
<dbReference type="AlphaFoldDB" id="A0A164A9J4"/>
<reference evidence="2 3" key="1">
    <citation type="submission" date="2016-03" db="EMBL/GenBank/DDBJ databases">
        <title>Microsymbionts genomes from the relict species Vavilovia formosa (Stev.) Fed.</title>
        <authorList>
            <person name="Kopat V."/>
            <person name="Chirak E."/>
            <person name="Kimeklis A."/>
            <person name="Andronov E."/>
        </authorList>
    </citation>
    <scope>NUCLEOTIDE SEQUENCE [LARGE SCALE GENOMIC DNA]</scope>
    <source>
        <strain evidence="2 3">Vaf07</strain>
    </source>
</reference>
<comment type="caution">
    <text evidence="2">The sequence shown here is derived from an EMBL/GenBank/DDBJ whole genome shotgun (WGS) entry which is preliminary data.</text>
</comment>
<organism evidence="2 3">
    <name type="scientific">Tardiphaga robiniae</name>
    <dbReference type="NCBI Taxonomy" id="943830"/>
    <lineage>
        <taxon>Bacteria</taxon>
        <taxon>Pseudomonadati</taxon>
        <taxon>Pseudomonadota</taxon>
        <taxon>Alphaproteobacteria</taxon>
        <taxon>Hyphomicrobiales</taxon>
        <taxon>Nitrobacteraceae</taxon>
        <taxon>Tardiphaga</taxon>
    </lineage>
</organism>
<dbReference type="STRING" id="943830.A4A58_21560"/>
<dbReference type="EMBL" id="LVYV01000003">
    <property type="protein sequence ID" value="KZD24465.1"/>
    <property type="molecule type" value="Genomic_DNA"/>
</dbReference>
<dbReference type="InterPro" id="IPR016181">
    <property type="entry name" value="Acyl_CoA_acyltransferase"/>
</dbReference>
<dbReference type="InterPro" id="IPR045057">
    <property type="entry name" value="Gcn5-rel_NAT"/>
</dbReference>
<sequence length="94" mass="10129">MSSAVNNNTSLHRFELAVDGHIAFTEYTRTSDTITFVHTVVPQELGGRGIGSQLARGALDVVRAQGLKVVAQCPFIAAYIAKHADYQDLLKDAA</sequence>
<evidence type="ECO:0000313" key="3">
    <source>
        <dbReference type="Proteomes" id="UP000076574"/>
    </source>
</evidence>
<protein>
    <submittedName>
        <fullName evidence="2">Acetyltransferase</fullName>
    </submittedName>
</protein>
<feature type="domain" description="N-acetyltransferase" evidence="1">
    <location>
        <begin position="6"/>
        <end position="91"/>
    </location>
</feature>
<accession>A0A164A9J4</accession>
<dbReference type="GO" id="GO:0016740">
    <property type="term" value="F:transferase activity"/>
    <property type="evidence" value="ECO:0007669"/>
    <property type="project" value="UniProtKB-KW"/>
</dbReference>
<dbReference type="InterPro" id="IPR031165">
    <property type="entry name" value="GNAT_YJDJ"/>
</dbReference>
<dbReference type="PANTHER" id="PTHR31435:SF10">
    <property type="entry name" value="BSR4717 PROTEIN"/>
    <property type="match status" value="1"/>
</dbReference>
<dbReference type="OrthoDB" id="9800945at2"/>
<dbReference type="Gene3D" id="3.40.630.30">
    <property type="match status" value="1"/>
</dbReference>
<dbReference type="Proteomes" id="UP000076574">
    <property type="component" value="Unassembled WGS sequence"/>
</dbReference>
<proteinExistence type="predicted"/>
<evidence type="ECO:0000259" key="1">
    <source>
        <dbReference type="PROSITE" id="PS51729"/>
    </source>
</evidence>
<dbReference type="Pfam" id="PF14542">
    <property type="entry name" value="Acetyltransf_CG"/>
    <property type="match status" value="1"/>
</dbReference>
<dbReference type="CDD" id="cd04301">
    <property type="entry name" value="NAT_SF"/>
    <property type="match status" value="1"/>
</dbReference>
<gene>
    <name evidence="2" type="ORF">A4A58_21560</name>
</gene>
<dbReference type="PANTHER" id="PTHR31435">
    <property type="entry name" value="PROTEIN NATD1"/>
    <property type="match status" value="1"/>
</dbReference>